<proteinExistence type="predicted"/>
<feature type="region of interest" description="Disordered" evidence="1">
    <location>
        <begin position="158"/>
        <end position="180"/>
    </location>
</feature>
<sequence length="325" mass="35851">MTDTIKPRLSLVSSNTADETPRAIARGVEIVSPHPEMLSTYELGRLHAFLKAKLPSGLSIEESCDSDEITNRHQDKPSYSGLLAELAEREAAGISAKIYETEDGLPPAIFIDDDKLFKAAFPELADVIALLEKAGGVVPFTYGQPAWRFNEYRARPREEKKARSRKVRTVAQPEAERQPMHRPMDSSAIYATTPLSMANAIKPNLSLVSNNSTETPSGALDDDFTYSFTLLDCISPTATELSQAECSRLYALYESYRELIGDLPYEVFVAGDGSLLVEKCAMMFDFVRLVKKAGGTVSFHRGIVSTSPTPSVQRCVQEYRAAKKL</sequence>
<accession>A0AAW7SZD6</accession>
<comment type="caution">
    <text evidence="2">The sequence shown here is derived from an EMBL/GenBank/DDBJ whole genome shotgun (WGS) entry which is preliminary data.</text>
</comment>
<name>A0AAW7SZD6_BURVI</name>
<dbReference type="RefSeq" id="WP_301788438.1">
    <property type="nucleotide sequence ID" value="NZ_JAUJRV010000006.1"/>
</dbReference>
<organism evidence="2 3">
    <name type="scientific">Burkholderia vietnamiensis</name>
    <dbReference type="NCBI Taxonomy" id="60552"/>
    <lineage>
        <taxon>Bacteria</taxon>
        <taxon>Pseudomonadati</taxon>
        <taxon>Pseudomonadota</taxon>
        <taxon>Betaproteobacteria</taxon>
        <taxon>Burkholderiales</taxon>
        <taxon>Burkholderiaceae</taxon>
        <taxon>Burkholderia</taxon>
        <taxon>Burkholderia cepacia complex</taxon>
    </lineage>
</organism>
<dbReference type="Proteomes" id="UP001171620">
    <property type="component" value="Unassembled WGS sequence"/>
</dbReference>
<evidence type="ECO:0000256" key="1">
    <source>
        <dbReference type="SAM" id="MobiDB-lite"/>
    </source>
</evidence>
<dbReference type="EMBL" id="JAUJRV010000006">
    <property type="protein sequence ID" value="MDN7795475.1"/>
    <property type="molecule type" value="Genomic_DNA"/>
</dbReference>
<dbReference type="AlphaFoldDB" id="A0AAW7SZD6"/>
<evidence type="ECO:0000313" key="3">
    <source>
        <dbReference type="Proteomes" id="UP001171620"/>
    </source>
</evidence>
<protein>
    <submittedName>
        <fullName evidence="2">Uncharacterized protein</fullName>
    </submittedName>
</protein>
<evidence type="ECO:0000313" key="2">
    <source>
        <dbReference type="EMBL" id="MDN7795475.1"/>
    </source>
</evidence>
<reference evidence="2" key="1">
    <citation type="submission" date="2023-07" db="EMBL/GenBank/DDBJ databases">
        <title>A collection of bacterial strains from the Burkholderia cepacia Research Laboratory and Repository.</title>
        <authorList>
            <person name="Lipuma J."/>
            <person name="Spilker T."/>
            <person name="Caverly L."/>
        </authorList>
    </citation>
    <scope>NUCLEOTIDE SEQUENCE</scope>
    <source>
        <strain evidence="2">AU44268</strain>
    </source>
</reference>
<gene>
    <name evidence="2" type="ORF">QZM33_11075</name>
</gene>